<dbReference type="Proteomes" id="UP000292003">
    <property type="component" value="Unassembled WGS sequence"/>
</dbReference>
<dbReference type="InterPro" id="IPR050679">
    <property type="entry name" value="Bact_HTH_transcr_reg"/>
</dbReference>
<dbReference type="Gene3D" id="1.10.10.10">
    <property type="entry name" value="Winged helix-like DNA-binding domain superfamily/Winged helix DNA-binding domain"/>
    <property type="match status" value="1"/>
</dbReference>
<keyword evidence="3" id="KW-0804">Transcription</keyword>
<dbReference type="AlphaFoldDB" id="A0A4Q7J9G7"/>
<protein>
    <submittedName>
        <fullName evidence="5">GntR family transcriptional regulator</fullName>
    </submittedName>
</protein>
<gene>
    <name evidence="5" type="ORF">EWH70_10700</name>
</gene>
<evidence type="ECO:0000313" key="6">
    <source>
        <dbReference type="Proteomes" id="UP000292003"/>
    </source>
</evidence>
<dbReference type="OrthoDB" id="7363114at2"/>
<dbReference type="GO" id="GO:0003677">
    <property type="term" value="F:DNA binding"/>
    <property type="evidence" value="ECO:0007669"/>
    <property type="project" value="UniProtKB-KW"/>
</dbReference>
<dbReference type="PROSITE" id="PS50949">
    <property type="entry name" value="HTH_GNTR"/>
    <property type="match status" value="1"/>
</dbReference>
<dbReference type="CDD" id="cd07377">
    <property type="entry name" value="WHTH_GntR"/>
    <property type="match status" value="1"/>
</dbReference>
<dbReference type="PANTHER" id="PTHR44846">
    <property type="entry name" value="MANNOSYL-D-GLYCERATE TRANSPORT/METABOLISM SYSTEM REPRESSOR MNGR-RELATED"/>
    <property type="match status" value="1"/>
</dbReference>
<dbReference type="SUPFAM" id="SSF46785">
    <property type="entry name" value="Winged helix' DNA-binding domain"/>
    <property type="match status" value="1"/>
</dbReference>
<dbReference type="Pfam" id="PF00392">
    <property type="entry name" value="GntR"/>
    <property type="match status" value="1"/>
</dbReference>
<keyword evidence="1" id="KW-0805">Transcription regulation</keyword>
<reference evidence="5 6" key="1">
    <citation type="submission" date="2019-02" db="EMBL/GenBank/DDBJ databases">
        <title>Draft genome sequence of Amycolatopsis sp. 8-3EHSu isolated from roots of Suaeda maritima.</title>
        <authorList>
            <person name="Duangmal K."/>
            <person name="Chantavorakit T."/>
        </authorList>
    </citation>
    <scope>NUCLEOTIDE SEQUENCE [LARGE SCALE GENOMIC DNA]</scope>
    <source>
        <strain evidence="5 6">8-3EHSu</strain>
    </source>
</reference>
<feature type="domain" description="HTH gntR-type" evidence="4">
    <location>
        <begin position="13"/>
        <end position="81"/>
    </location>
</feature>
<keyword evidence="6" id="KW-1185">Reference proteome</keyword>
<dbReference type="InterPro" id="IPR000524">
    <property type="entry name" value="Tscrpt_reg_HTH_GntR"/>
</dbReference>
<dbReference type="InterPro" id="IPR036390">
    <property type="entry name" value="WH_DNA-bd_sf"/>
</dbReference>
<dbReference type="PANTHER" id="PTHR44846:SF17">
    <property type="entry name" value="GNTR-FAMILY TRANSCRIPTIONAL REGULATOR"/>
    <property type="match status" value="1"/>
</dbReference>
<comment type="caution">
    <text evidence="5">The sequence shown here is derived from an EMBL/GenBank/DDBJ whole genome shotgun (WGS) entry which is preliminary data.</text>
</comment>
<dbReference type="SMART" id="SM00345">
    <property type="entry name" value="HTH_GNTR"/>
    <property type="match status" value="1"/>
</dbReference>
<evidence type="ECO:0000256" key="1">
    <source>
        <dbReference type="ARBA" id="ARBA00023015"/>
    </source>
</evidence>
<name>A0A4Q7J9G7_9PSEU</name>
<proteinExistence type="predicted"/>
<dbReference type="EMBL" id="SFCC01000004">
    <property type="protein sequence ID" value="RZQ64420.1"/>
    <property type="molecule type" value="Genomic_DNA"/>
</dbReference>
<evidence type="ECO:0000313" key="5">
    <source>
        <dbReference type="EMBL" id="RZQ64420.1"/>
    </source>
</evidence>
<sequence>MVSVDKLNPADTRPPVAQVAQRVREQLRAETYGVGDKLPTHEAMSDEFGVSVNTIKRALGFLQEEGLIVSRRGQGAFVRVSGNDVPEDDPSESNGRTIDDLYGQLAAILERLDVIERELKRRH</sequence>
<evidence type="ECO:0000256" key="3">
    <source>
        <dbReference type="ARBA" id="ARBA00023163"/>
    </source>
</evidence>
<evidence type="ECO:0000256" key="2">
    <source>
        <dbReference type="ARBA" id="ARBA00023125"/>
    </source>
</evidence>
<dbReference type="GO" id="GO:0003700">
    <property type="term" value="F:DNA-binding transcription factor activity"/>
    <property type="evidence" value="ECO:0007669"/>
    <property type="project" value="InterPro"/>
</dbReference>
<dbReference type="InterPro" id="IPR036388">
    <property type="entry name" value="WH-like_DNA-bd_sf"/>
</dbReference>
<organism evidence="5 6">
    <name type="scientific">Amycolatopsis suaedae</name>
    <dbReference type="NCBI Taxonomy" id="2510978"/>
    <lineage>
        <taxon>Bacteria</taxon>
        <taxon>Bacillati</taxon>
        <taxon>Actinomycetota</taxon>
        <taxon>Actinomycetes</taxon>
        <taxon>Pseudonocardiales</taxon>
        <taxon>Pseudonocardiaceae</taxon>
        <taxon>Amycolatopsis</taxon>
    </lineage>
</organism>
<keyword evidence="2" id="KW-0238">DNA-binding</keyword>
<evidence type="ECO:0000259" key="4">
    <source>
        <dbReference type="PROSITE" id="PS50949"/>
    </source>
</evidence>
<accession>A0A4Q7J9G7</accession>
<dbReference type="GO" id="GO:0045892">
    <property type="term" value="P:negative regulation of DNA-templated transcription"/>
    <property type="evidence" value="ECO:0007669"/>
    <property type="project" value="TreeGrafter"/>
</dbReference>